<feature type="domain" description="HTH tetR-type" evidence="4">
    <location>
        <begin position="31"/>
        <end position="91"/>
    </location>
</feature>
<dbReference type="InterPro" id="IPR001647">
    <property type="entry name" value="HTH_TetR"/>
</dbReference>
<dbReference type="Proteomes" id="UP001519290">
    <property type="component" value="Unassembled WGS sequence"/>
</dbReference>
<dbReference type="SUPFAM" id="SSF46689">
    <property type="entry name" value="Homeodomain-like"/>
    <property type="match status" value="1"/>
</dbReference>
<keyword evidence="6" id="KW-1185">Reference proteome</keyword>
<dbReference type="InterPro" id="IPR036271">
    <property type="entry name" value="Tet_transcr_reg_TetR-rel_C_sf"/>
</dbReference>
<feature type="DNA-binding region" description="H-T-H motif" evidence="2">
    <location>
        <begin position="54"/>
        <end position="73"/>
    </location>
</feature>
<dbReference type="PANTHER" id="PTHR30055:SF226">
    <property type="entry name" value="HTH-TYPE TRANSCRIPTIONAL REGULATOR PKSA"/>
    <property type="match status" value="1"/>
</dbReference>
<proteinExistence type="predicted"/>
<comment type="caution">
    <text evidence="5">The sequence shown here is derived from an EMBL/GenBank/DDBJ whole genome shotgun (WGS) entry which is preliminary data.</text>
</comment>
<dbReference type="SUPFAM" id="SSF48498">
    <property type="entry name" value="Tetracyclin repressor-like, C-terminal domain"/>
    <property type="match status" value="1"/>
</dbReference>
<dbReference type="PROSITE" id="PS50977">
    <property type="entry name" value="HTH_TETR_2"/>
    <property type="match status" value="1"/>
</dbReference>
<evidence type="ECO:0000256" key="3">
    <source>
        <dbReference type="SAM" id="MobiDB-lite"/>
    </source>
</evidence>
<dbReference type="InterPro" id="IPR009057">
    <property type="entry name" value="Homeodomain-like_sf"/>
</dbReference>
<name>A0ABS4X036_9MICO</name>
<dbReference type="RefSeq" id="WP_245354063.1">
    <property type="nucleotide sequence ID" value="NZ_BAAAJW010000002.1"/>
</dbReference>
<gene>
    <name evidence="5" type="ORF">JOF43_001658</name>
</gene>
<feature type="region of interest" description="Disordered" evidence="3">
    <location>
        <begin position="1"/>
        <end position="32"/>
    </location>
</feature>
<reference evidence="5 6" key="1">
    <citation type="submission" date="2021-03" db="EMBL/GenBank/DDBJ databases">
        <title>Sequencing the genomes of 1000 actinobacteria strains.</title>
        <authorList>
            <person name="Klenk H.-P."/>
        </authorList>
    </citation>
    <scope>NUCLEOTIDE SEQUENCE [LARGE SCALE GENOMIC DNA]</scope>
    <source>
        <strain evidence="5 6">DSM 14566</strain>
    </source>
</reference>
<evidence type="ECO:0000259" key="4">
    <source>
        <dbReference type="PROSITE" id="PS50977"/>
    </source>
</evidence>
<organism evidence="5 6">
    <name type="scientific">Brachybacterium sacelli</name>
    <dbReference type="NCBI Taxonomy" id="173364"/>
    <lineage>
        <taxon>Bacteria</taxon>
        <taxon>Bacillati</taxon>
        <taxon>Actinomycetota</taxon>
        <taxon>Actinomycetes</taxon>
        <taxon>Micrococcales</taxon>
        <taxon>Dermabacteraceae</taxon>
        <taxon>Brachybacterium</taxon>
    </lineage>
</organism>
<sequence length="221" mass="25040">MTIHMSPMSTVEKRTQGVADVPPRAPRQPRANRREQILDGASELFSEFGYYGASLRDISRRVGISHPGMLHHFASKEDLLSGVIDRLEEHAQTALDRQDEWCTDGQALQRALVDTWNPTSPVIQLLATLDADSTSTDHPGQFRMARLRRVHEHILEHCFQNLAAQGLLREDVDPVFAARVMLSLILRDAVRERTVRSLQRPNDEDAPQKDLCVLTRTFLKS</sequence>
<dbReference type="PANTHER" id="PTHR30055">
    <property type="entry name" value="HTH-TYPE TRANSCRIPTIONAL REGULATOR RUTR"/>
    <property type="match status" value="1"/>
</dbReference>
<evidence type="ECO:0000313" key="6">
    <source>
        <dbReference type="Proteomes" id="UP001519290"/>
    </source>
</evidence>
<evidence type="ECO:0000256" key="2">
    <source>
        <dbReference type="PROSITE-ProRule" id="PRU00335"/>
    </source>
</evidence>
<evidence type="ECO:0000313" key="5">
    <source>
        <dbReference type="EMBL" id="MBP2381701.1"/>
    </source>
</evidence>
<accession>A0ABS4X036</accession>
<dbReference type="EMBL" id="JAGIOD010000001">
    <property type="protein sequence ID" value="MBP2381701.1"/>
    <property type="molecule type" value="Genomic_DNA"/>
</dbReference>
<dbReference type="InterPro" id="IPR050109">
    <property type="entry name" value="HTH-type_TetR-like_transc_reg"/>
</dbReference>
<dbReference type="Gene3D" id="1.10.357.10">
    <property type="entry name" value="Tetracycline Repressor, domain 2"/>
    <property type="match status" value="1"/>
</dbReference>
<dbReference type="Pfam" id="PF00440">
    <property type="entry name" value="TetR_N"/>
    <property type="match status" value="1"/>
</dbReference>
<dbReference type="PRINTS" id="PR00455">
    <property type="entry name" value="HTHTETR"/>
</dbReference>
<protein>
    <submittedName>
        <fullName evidence="5">AcrR family transcriptional regulator</fullName>
    </submittedName>
</protein>
<evidence type="ECO:0000256" key="1">
    <source>
        <dbReference type="ARBA" id="ARBA00023125"/>
    </source>
</evidence>
<keyword evidence="1 2" id="KW-0238">DNA-binding</keyword>